<dbReference type="Proteomes" id="UP000061348">
    <property type="component" value="Unassembled WGS sequence"/>
</dbReference>
<gene>
    <name evidence="1" type="ORF">PFLmoz3_00491</name>
</gene>
<evidence type="ECO:0000313" key="2">
    <source>
        <dbReference type="Proteomes" id="UP000061348"/>
    </source>
</evidence>
<protein>
    <submittedName>
        <fullName evidence="1">Uncharacterized protein</fullName>
    </submittedName>
</protein>
<name>A0A120G948_PSEFL</name>
<comment type="caution">
    <text evidence="1">The sequence shown here is derived from an EMBL/GenBank/DDBJ whole genome shotgun (WGS) entry which is preliminary data.</text>
</comment>
<dbReference type="EMBL" id="LCYA01000010">
    <property type="protein sequence ID" value="KWV89861.1"/>
    <property type="molecule type" value="Genomic_DNA"/>
</dbReference>
<accession>A0A120G948</accession>
<proteinExistence type="predicted"/>
<organism evidence="1 2">
    <name type="scientific">Pseudomonas fluorescens</name>
    <dbReference type="NCBI Taxonomy" id="294"/>
    <lineage>
        <taxon>Bacteria</taxon>
        <taxon>Pseudomonadati</taxon>
        <taxon>Pseudomonadota</taxon>
        <taxon>Gammaproteobacteria</taxon>
        <taxon>Pseudomonadales</taxon>
        <taxon>Pseudomonadaceae</taxon>
        <taxon>Pseudomonas</taxon>
    </lineage>
</organism>
<dbReference type="AlphaFoldDB" id="A0A120G948"/>
<reference evidence="1 2" key="1">
    <citation type="submission" date="2015-05" db="EMBL/GenBank/DDBJ databases">
        <title>A genomic and transcriptomic approach to investigate the blue pigment phenotype in Pseudomonas fluorescens.</title>
        <authorList>
            <person name="Andreani N.A."/>
            <person name="Cardazzo B."/>
        </authorList>
    </citation>
    <scope>NUCLEOTIDE SEQUENCE [LARGE SCALE GENOMIC DNA]</scope>
    <source>
        <strain evidence="1 2">Ps_22</strain>
    </source>
</reference>
<evidence type="ECO:0000313" key="1">
    <source>
        <dbReference type="EMBL" id="KWV89861.1"/>
    </source>
</evidence>
<sequence>MLVERQVEPGLAIAGVIADDSADLQVLDDSGGQVQVVLDQQQMNMHGKTLGQMVLSGVKDSGSRAVSCDVYLVLTPCCLG</sequence>